<dbReference type="InParanoid" id="Q9HKW6"/>
<keyword evidence="5" id="KW-0408">Iron</keyword>
<dbReference type="InterPro" id="IPR005122">
    <property type="entry name" value="Uracil-DNA_glycosylase-like"/>
</dbReference>
<reference evidence="11 12" key="1">
    <citation type="journal article" date="2000" name="Nature">
        <title>The genome sequence of the thermoacidophilic scavenger Thermoplasma acidophilum.</title>
        <authorList>
            <person name="Ruepp A."/>
            <person name="Graml W."/>
            <person name="Santos-Martinez M.L."/>
            <person name="Koretke K.K."/>
            <person name="Volker C."/>
            <person name="Mewes H.W."/>
            <person name="Frishman D."/>
            <person name="Stocker S."/>
            <person name="Lupas A.N."/>
            <person name="Baumeister W."/>
        </authorList>
    </citation>
    <scope>NUCLEOTIDE SEQUENCE [LARGE SCALE GENOMIC DNA]</scope>
    <source>
        <strain evidence="12">ATCC 25905 / DSM 1728 / JCM 9062 / NBRC 15155 / AMRC-C165</strain>
    </source>
</reference>
<dbReference type="Pfam" id="PF03167">
    <property type="entry name" value="UDG"/>
    <property type="match status" value="1"/>
</dbReference>
<evidence type="ECO:0000256" key="2">
    <source>
        <dbReference type="ARBA" id="ARBA00022723"/>
    </source>
</evidence>
<feature type="domain" description="Uracil-DNA glycosylase-like" evidence="10">
    <location>
        <begin position="51"/>
        <end position="220"/>
    </location>
</feature>
<evidence type="ECO:0000256" key="8">
    <source>
        <dbReference type="ARBA" id="ARBA00023779"/>
    </source>
</evidence>
<keyword evidence="12" id="KW-1185">Reference proteome</keyword>
<dbReference type="SMART" id="SM00986">
    <property type="entry name" value="UDG"/>
    <property type="match status" value="1"/>
</dbReference>
<dbReference type="PANTHER" id="PTHR33693:SF3">
    <property type="entry name" value="TYPE-5 URACIL-DNA GLYCOSYLASE"/>
    <property type="match status" value="1"/>
</dbReference>
<dbReference type="BRENDA" id="3.2.2.27">
    <property type="organism ID" value="6324"/>
</dbReference>
<evidence type="ECO:0000256" key="9">
    <source>
        <dbReference type="ARBA" id="ARBA00023887"/>
    </source>
</evidence>
<dbReference type="CDD" id="cd10031">
    <property type="entry name" value="UDG-F5_TTUDGB_like"/>
    <property type="match status" value="1"/>
</dbReference>
<evidence type="ECO:0000256" key="3">
    <source>
        <dbReference type="ARBA" id="ARBA00022763"/>
    </source>
</evidence>
<keyword evidence="3" id="KW-0227">DNA damage</keyword>
<keyword evidence="2" id="KW-0479">Metal-binding</keyword>
<keyword evidence="6" id="KW-0411">Iron-sulfur</keyword>
<evidence type="ECO:0000256" key="5">
    <source>
        <dbReference type="ARBA" id="ARBA00023004"/>
    </source>
</evidence>
<dbReference type="GO" id="GO:0004844">
    <property type="term" value="F:uracil DNA N-glycosylase activity"/>
    <property type="evidence" value="ECO:0007669"/>
    <property type="project" value="InterPro"/>
</dbReference>
<dbReference type="Proteomes" id="UP000001024">
    <property type="component" value="Chromosome"/>
</dbReference>
<dbReference type="GO" id="GO:0006284">
    <property type="term" value="P:base-excision repair"/>
    <property type="evidence" value="ECO:0007669"/>
    <property type="project" value="InterPro"/>
</dbReference>
<dbReference type="EMBL" id="AL445064">
    <property type="protein sequence ID" value="CAC11619.1"/>
    <property type="molecule type" value="Genomic_DNA"/>
</dbReference>
<dbReference type="PANTHER" id="PTHR33693">
    <property type="entry name" value="TYPE-5 URACIL-DNA GLYCOSYLASE"/>
    <property type="match status" value="1"/>
</dbReference>
<dbReference type="AlphaFoldDB" id="Q9HKW6"/>
<dbReference type="InterPro" id="IPR051536">
    <property type="entry name" value="UDG_Type-4/5"/>
</dbReference>
<dbReference type="Gene3D" id="3.40.470.10">
    <property type="entry name" value="Uracil-DNA glycosylase-like domain"/>
    <property type="match status" value="1"/>
</dbReference>
<dbReference type="SMART" id="SM00987">
    <property type="entry name" value="UreE_C"/>
    <property type="match status" value="1"/>
</dbReference>
<dbReference type="EnsemblBacteria" id="CAC11619">
    <property type="protein sequence ID" value="CAC11619"/>
    <property type="gene ID" value="CAC11619"/>
</dbReference>
<evidence type="ECO:0000259" key="10">
    <source>
        <dbReference type="SMART" id="SM00986"/>
    </source>
</evidence>
<protein>
    <recommendedName>
        <fullName evidence="9">Type-5 uracil-DNA glycosylase</fullName>
    </recommendedName>
</protein>
<dbReference type="KEGG" id="tac:Ta0477"/>
<evidence type="ECO:0000256" key="7">
    <source>
        <dbReference type="ARBA" id="ARBA00023204"/>
    </source>
</evidence>
<name>Q9HKW6_THEAC</name>
<gene>
    <name evidence="11" type="ordered locus">Ta0477</name>
</gene>
<evidence type="ECO:0000313" key="12">
    <source>
        <dbReference type="Proteomes" id="UP000001024"/>
    </source>
</evidence>
<dbReference type="HOGENOM" id="CLU_083279_0_0_2"/>
<proteinExistence type="inferred from homology"/>
<dbReference type="eggNOG" id="arCOG00905">
    <property type="taxonomic scope" value="Archaea"/>
</dbReference>
<dbReference type="GO" id="GO:0046872">
    <property type="term" value="F:metal ion binding"/>
    <property type="evidence" value="ECO:0007669"/>
    <property type="project" value="UniProtKB-KW"/>
</dbReference>
<evidence type="ECO:0000256" key="6">
    <source>
        <dbReference type="ARBA" id="ARBA00023014"/>
    </source>
</evidence>
<evidence type="ECO:0000256" key="4">
    <source>
        <dbReference type="ARBA" id="ARBA00022801"/>
    </source>
</evidence>
<dbReference type="GO" id="GO:0033958">
    <property type="term" value="F:DNA-deoxyinosine glycosylase activity"/>
    <property type="evidence" value="ECO:0007669"/>
    <property type="project" value="InterPro"/>
</dbReference>
<dbReference type="RefSeq" id="WP_010900904.1">
    <property type="nucleotide sequence ID" value="NC_002578.1"/>
</dbReference>
<dbReference type="SUPFAM" id="SSF52141">
    <property type="entry name" value="Uracil-DNA glycosylase-like"/>
    <property type="match status" value="1"/>
</dbReference>
<evidence type="ECO:0000256" key="1">
    <source>
        <dbReference type="ARBA" id="ARBA00022485"/>
    </source>
</evidence>
<accession>Q9HKW6</accession>
<dbReference type="InterPro" id="IPR036895">
    <property type="entry name" value="Uracil-DNA_glycosylase-like_sf"/>
</dbReference>
<keyword evidence="7" id="KW-0234">DNA repair</keyword>
<evidence type="ECO:0000313" key="11">
    <source>
        <dbReference type="EMBL" id="CAC11619.1"/>
    </source>
</evidence>
<dbReference type="PaxDb" id="273075-Ta0477"/>
<keyword evidence="1" id="KW-0004">4Fe-4S</keyword>
<sequence length="229" mass="25732">MQGEDRWADIREMNDRLIACERCPRLVEFRKAVVGRDKRFRGETYWARPVPGYGDINGRLLIVGLAPAASGGNRTGRVFTGDKSSDFLVSCLHEAGITNQPTSERRDDGLIYYDAYITAAVKCVPPDNKPLPEEIENCSVYLRSEIGFMKNLKVILVLGQIALQAVVRLIADPAEPRSRYRFVHGAVYSMNGIRVVCSYHPSPRNVNTGKLKRSDFVDLLKKVKEMALE</sequence>
<comment type="similarity">
    <text evidence="8">Belongs to the uracil-DNA glycosylase (UDG) superfamily. Type 5 (UDGb) family.</text>
</comment>
<keyword evidence="4" id="KW-0378">Hydrolase</keyword>
<dbReference type="OrthoDB" id="8612at2157"/>
<dbReference type="GO" id="GO:0051539">
    <property type="term" value="F:4 iron, 4 sulfur cluster binding"/>
    <property type="evidence" value="ECO:0007669"/>
    <property type="project" value="UniProtKB-KW"/>
</dbReference>
<dbReference type="STRING" id="273075.gene:9571697"/>
<organism evidence="11 12">
    <name type="scientific">Thermoplasma acidophilum (strain ATCC 25905 / DSM 1728 / JCM 9062 / NBRC 15155 / AMRC-C165)</name>
    <dbReference type="NCBI Taxonomy" id="273075"/>
    <lineage>
        <taxon>Archaea</taxon>
        <taxon>Methanobacteriati</taxon>
        <taxon>Thermoplasmatota</taxon>
        <taxon>Thermoplasmata</taxon>
        <taxon>Thermoplasmatales</taxon>
        <taxon>Thermoplasmataceae</taxon>
        <taxon>Thermoplasma</taxon>
    </lineage>
</organism>
<dbReference type="InterPro" id="IPR044147">
    <property type="entry name" value="UdgB-like"/>
</dbReference>